<protein>
    <submittedName>
        <fullName evidence="2">Uncharacterized protein</fullName>
    </submittedName>
</protein>
<feature type="transmembrane region" description="Helical" evidence="1">
    <location>
        <begin position="20"/>
        <end position="44"/>
    </location>
</feature>
<evidence type="ECO:0000256" key="1">
    <source>
        <dbReference type="SAM" id="Phobius"/>
    </source>
</evidence>
<evidence type="ECO:0000313" key="3">
    <source>
        <dbReference type="Proteomes" id="UP000257479"/>
    </source>
</evidence>
<reference evidence="2 3" key="1">
    <citation type="journal article" date="2018" name="Nat. Biotechnol.">
        <title>A standardized bacterial taxonomy based on genome phylogeny substantially revises the tree of life.</title>
        <authorList>
            <person name="Parks D.H."/>
            <person name="Chuvochina M."/>
            <person name="Waite D.W."/>
            <person name="Rinke C."/>
            <person name="Skarshewski A."/>
            <person name="Chaumeil P.A."/>
            <person name="Hugenholtz P."/>
        </authorList>
    </citation>
    <scope>NUCLEOTIDE SEQUENCE [LARGE SCALE GENOMIC DNA]</scope>
    <source>
        <strain evidence="2">UBA9152</strain>
    </source>
</reference>
<keyword evidence="1" id="KW-0472">Membrane</keyword>
<dbReference type="Proteomes" id="UP000257479">
    <property type="component" value="Unassembled WGS sequence"/>
</dbReference>
<organism evidence="2 3">
    <name type="scientific">Microbacterium ginsengisoli</name>
    <dbReference type="NCBI Taxonomy" id="400772"/>
    <lineage>
        <taxon>Bacteria</taxon>
        <taxon>Bacillati</taxon>
        <taxon>Actinomycetota</taxon>
        <taxon>Actinomycetes</taxon>
        <taxon>Micrococcales</taxon>
        <taxon>Microbacteriaceae</taxon>
        <taxon>Microbacterium</taxon>
    </lineage>
</organism>
<dbReference type="RefSeq" id="WP_045246877.1">
    <property type="nucleotide sequence ID" value="NZ_JYIY01000065.1"/>
</dbReference>
<gene>
    <name evidence="2" type="ORF">DCP95_11675</name>
</gene>
<keyword evidence="1" id="KW-0812">Transmembrane</keyword>
<dbReference type="AlphaFoldDB" id="A0A3C1KEW2"/>
<comment type="caution">
    <text evidence="2">The sequence shown here is derived from an EMBL/GenBank/DDBJ whole genome shotgun (WGS) entry which is preliminary data.</text>
</comment>
<evidence type="ECO:0000313" key="2">
    <source>
        <dbReference type="EMBL" id="HAN25211.1"/>
    </source>
</evidence>
<accession>A0A3C1KEW2</accession>
<sequence length="249" mass="27327">MYALMATPAPELQQSLPDPMSAYVVPLVLALLGIAGIALGAWIAARSALRSRLIDLNVKEAEDERAFGVRAVSVVTSLGIATHHLIEDLKRRSDELARPANGQPVTVMLTLDVERSAHVARLTDEWRAVMAEAQFYTSGDLAKAFYAFDNQRDIVIQRVNGASTAADLNAAIEECETLREHSAVQIYRLLQVAKVKGRARIYRLAHVRRLHHFAETLDAALTREIATGESIARDAETRHARDATAEPNG</sequence>
<keyword evidence="1" id="KW-1133">Transmembrane helix</keyword>
<proteinExistence type="predicted"/>
<name>A0A3C1KEW2_9MICO</name>
<dbReference type="OrthoDB" id="9969423at2"/>
<dbReference type="EMBL" id="DMNG01000199">
    <property type="protein sequence ID" value="HAN25211.1"/>
    <property type="molecule type" value="Genomic_DNA"/>
</dbReference>